<dbReference type="Proteomes" id="UP001501337">
    <property type="component" value="Unassembled WGS sequence"/>
</dbReference>
<dbReference type="PANTHER" id="PTHR35585">
    <property type="entry name" value="HHE DOMAIN PROTEIN (AFU_ORTHOLOGUE AFUA_4G00730)"/>
    <property type="match status" value="1"/>
</dbReference>
<evidence type="ECO:0000313" key="3">
    <source>
        <dbReference type="EMBL" id="GAA3972779.1"/>
    </source>
</evidence>
<dbReference type="PANTHER" id="PTHR35585:SF1">
    <property type="entry name" value="HHE DOMAIN PROTEIN (AFU_ORTHOLOGUE AFUA_4G00730)"/>
    <property type="match status" value="1"/>
</dbReference>
<accession>A0ABP7PXM3</accession>
<name>A0ABP7PXM3_9GAMM</name>
<protein>
    <submittedName>
        <fullName evidence="3">Hemerythrin domain-containing protein</fullName>
    </submittedName>
</protein>
<comment type="caution">
    <text evidence="3">The sequence shown here is derived from an EMBL/GenBank/DDBJ whole genome shotgun (WGS) entry which is preliminary data.</text>
</comment>
<dbReference type="Pfam" id="PF01814">
    <property type="entry name" value="Hemerythrin"/>
    <property type="match status" value="1"/>
</dbReference>
<feature type="compositionally biased region" description="Basic and acidic residues" evidence="1">
    <location>
        <begin position="137"/>
        <end position="154"/>
    </location>
</feature>
<dbReference type="EMBL" id="BAABBO010000016">
    <property type="protein sequence ID" value="GAA3972779.1"/>
    <property type="molecule type" value="Genomic_DNA"/>
</dbReference>
<evidence type="ECO:0000259" key="2">
    <source>
        <dbReference type="Pfam" id="PF01814"/>
    </source>
</evidence>
<gene>
    <name evidence="3" type="ORF">GCM10022278_32580</name>
</gene>
<proteinExistence type="predicted"/>
<dbReference type="InterPro" id="IPR012312">
    <property type="entry name" value="Hemerythrin-like"/>
</dbReference>
<dbReference type="Gene3D" id="1.20.120.520">
    <property type="entry name" value="nmb1532 protein domain like"/>
    <property type="match status" value="1"/>
</dbReference>
<evidence type="ECO:0000256" key="1">
    <source>
        <dbReference type="SAM" id="MobiDB-lite"/>
    </source>
</evidence>
<organism evidence="3 4">
    <name type="scientific">Allohahella marinimesophila</name>
    <dbReference type="NCBI Taxonomy" id="1054972"/>
    <lineage>
        <taxon>Bacteria</taxon>
        <taxon>Pseudomonadati</taxon>
        <taxon>Pseudomonadota</taxon>
        <taxon>Gammaproteobacteria</taxon>
        <taxon>Oceanospirillales</taxon>
        <taxon>Hahellaceae</taxon>
        <taxon>Allohahella</taxon>
    </lineage>
</organism>
<feature type="domain" description="Hemerythrin-like" evidence="2">
    <location>
        <begin position="4"/>
        <end position="120"/>
    </location>
</feature>
<keyword evidence="4" id="KW-1185">Reference proteome</keyword>
<sequence length="154" mass="17913">MADIFEALIKDHEVARDIMRKLEKTEGASAERQEHYPKLVKELLAHAKAEERTLYHAMLGSAESQDEATHSIGEHQDMEEAMEALAKTEMSSSQWLPKFRELRELTEHHMKEEEQEIFEAARDVLSTTRQNELGSQYEKEKVVEDKKDRSDFLP</sequence>
<evidence type="ECO:0000313" key="4">
    <source>
        <dbReference type="Proteomes" id="UP001501337"/>
    </source>
</evidence>
<reference evidence="4" key="1">
    <citation type="journal article" date="2019" name="Int. J. Syst. Evol. Microbiol.">
        <title>The Global Catalogue of Microorganisms (GCM) 10K type strain sequencing project: providing services to taxonomists for standard genome sequencing and annotation.</title>
        <authorList>
            <consortium name="The Broad Institute Genomics Platform"/>
            <consortium name="The Broad Institute Genome Sequencing Center for Infectious Disease"/>
            <person name="Wu L."/>
            <person name="Ma J."/>
        </authorList>
    </citation>
    <scope>NUCLEOTIDE SEQUENCE [LARGE SCALE GENOMIC DNA]</scope>
    <source>
        <strain evidence="4">JCM 17555</strain>
    </source>
</reference>
<feature type="region of interest" description="Disordered" evidence="1">
    <location>
        <begin position="128"/>
        <end position="154"/>
    </location>
</feature>
<dbReference type="RefSeq" id="WP_344808342.1">
    <property type="nucleotide sequence ID" value="NZ_BAABBO010000016.1"/>
</dbReference>